<name>A0A6N3BGP5_9BACT</name>
<feature type="transmembrane region" description="Helical" evidence="8">
    <location>
        <begin position="245"/>
        <end position="265"/>
    </location>
</feature>
<dbReference type="GO" id="GO:0005886">
    <property type="term" value="C:plasma membrane"/>
    <property type="evidence" value="ECO:0007669"/>
    <property type="project" value="UniProtKB-SubCell"/>
</dbReference>
<dbReference type="InterPro" id="IPR011701">
    <property type="entry name" value="MFS"/>
</dbReference>
<dbReference type="CDD" id="cd17320">
    <property type="entry name" value="MFS_MdfA_MDR_like"/>
    <property type="match status" value="1"/>
</dbReference>
<feature type="domain" description="Major facilitator superfamily (MFS) profile" evidence="9">
    <location>
        <begin position="8"/>
        <end position="392"/>
    </location>
</feature>
<feature type="transmembrane region" description="Helical" evidence="8">
    <location>
        <begin position="46"/>
        <end position="65"/>
    </location>
</feature>
<dbReference type="AlphaFoldDB" id="A0A6N3BGP5"/>
<feature type="transmembrane region" description="Helical" evidence="8">
    <location>
        <begin position="77"/>
        <end position="96"/>
    </location>
</feature>
<dbReference type="PANTHER" id="PTHR23502:SF132">
    <property type="entry name" value="POLYAMINE TRANSPORTER 2-RELATED"/>
    <property type="match status" value="1"/>
</dbReference>
<feature type="transmembrane region" description="Helical" evidence="8">
    <location>
        <begin position="102"/>
        <end position="123"/>
    </location>
</feature>
<evidence type="ECO:0000256" key="6">
    <source>
        <dbReference type="ARBA" id="ARBA00022989"/>
    </source>
</evidence>
<feature type="transmembrane region" description="Helical" evidence="8">
    <location>
        <begin position="163"/>
        <end position="182"/>
    </location>
</feature>
<feature type="transmembrane region" description="Helical" evidence="8">
    <location>
        <begin position="277"/>
        <end position="296"/>
    </location>
</feature>
<proteinExistence type="inferred from homology"/>
<feature type="transmembrane region" description="Helical" evidence="8">
    <location>
        <begin position="135"/>
        <end position="157"/>
    </location>
</feature>
<reference evidence="10" key="1">
    <citation type="submission" date="2019-11" db="EMBL/GenBank/DDBJ databases">
        <authorList>
            <person name="Feng L."/>
        </authorList>
    </citation>
    <scope>NUCLEOTIDE SEQUENCE</scope>
    <source>
        <strain evidence="10">PclaraLFYP37</strain>
    </source>
</reference>
<dbReference type="Pfam" id="PF07690">
    <property type="entry name" value="MFS_1"/>
    <property type="match status" value="1"/>
</dbReference>
<evidence type="ECO:0000256" key="2">
    <source>
        <dbReference type="ARBA" id="ARBA00006236"/>
    </source>
</evidence>
<keyword evidence="5 8" id="KW-0812">Transmembrane</keyword>
<dbReference type="RefSeq" id="WP_412443197.1">
    <property type="nucleotide sequence ID" value="NZ_CACRUT010000012.1"/>
</dbReference>
<dbReference type="PROSITE" id="PS50850">
    <property type="entry name" value="MFS"/>
    <property type="match status" value="1"/>
</dbReference>
<dbReference type="GO" id="GO:0042910">
    <property type="term" value="F:xenobiotic transmembrane transporter activity"/>
    <property type="evidence" value="ECO:0007669"/>
    <property type="project" value="InterPro"/>
</dbReference>
<evidence type="ECO:0000256" key="1">
    <source>
        <dbReference type="ARBA" id="ARBA00004651"/>
    </source>
</evidence>
<evidence type="ECO:0000256" key="7">
    <source>
        <dbReference type="ARBA" id="ARBA00023136"/>
    </source>
</evidence>
<dbReference type="InterPro" id="IPR020846">
    <property type="entry name" value="MFS_dom"/>
</dbReference>
<dbReference type="NCBIfam" id="TIGR00710">
    <property type="entry name" value="efflux_Bcr_CflA"/>
    <property type="match status" value="1"/>
</dbReference>
<keyword evidence="4" id="KW-1003">Cell membrane</keyword>
<dbReference type="Gene3D" id="1.20.1720.10">
    <property type="entry name" value="Multidrug resistance protein D"/>
    <property type="match status" value="1"/>
</dbReference>
<feature type="transmembrane region" description="Helical" evidence="8">
    <location>
        <begin position="9"/>
        <end position="26"/>
    </location>
</feature>
<dbReference type="InterPro" id="IPR036259">
    <property type="entry name" value="MFS_trans_sf"/>
</dbReference>
<evidence type="ECO:0000259" key="9">
    <source>
        <dbReference type="PROSITE" id="PS50850"/>
    </source>
</evidence>
<keyword evidence="7 8" id="KW-0472">Membrane</keyword>
<dbReference type="InterPro" id="IPR004812">
    <property type="entry name" value="Efflux_drug-R_Bcr/CmlA"/>
</dbReference>
<feature type="transmembrane region" description="Helical" evidence="8">
    <location>
        <begin position="335"/>
        <end position="356"/>
    </location>
</feature>
<evidence type="ECO:0000256" key="4">
    <source>
        <dbReference type="ARBA" id="ARBA00022475"/>
    </source>
</evidence>
<evidence type="ECO:0000256" key="3">
    <source>
        <dbReference type="ARBA" id="ARBA00022448"/>
    </source>
</evidence>
<accession>A0A6N3BGP5</accession>
<gene>
    <name evidence="10" type="primary">bcr</name>
    <name evidence="10" type="ORF">PCLFYP37_00106</name>
</gene>
<evidence type="ECO:0000313" key="10">
    <source>
        <dbReference type="EMBL" id="VYU03102.1"/>
    </source>
</evidence>
<dbReference type="PANTHER" id="PTHR23502">
    <property type="entry name" value="MAJOR FACILITATOR SUPERFAMILY"/>
    <property type="match status" value="1"/>
</dbReference>
<comment type="similarity">
    <text evidence="2">Belongs to the major facilitator superfamily. Bcr/CmlA family.</text>
</comment>
<sequence>MRSKRNSKTFILLFLGLLSAFGPFVMDMYLPTLPAMSVYFRTTSSMVQLGLTTSMAGLAAGQLFFGPLSDKYGRRPVLSVALMLFLLSTAGCIFSENILQFITLRFLQGVSGAGGVVLSRSIAADKYSARELAGVLAVIGGINGVATVAAPIAGGFLADASGWQGIFWSLFLLGTILLAGSFRMEESHPAEQRTSVRWNDILRNFSLILRNRQYLAYTLQYGFTMGVLFVNIASAPFIMQEHYGLSAMQFSLCFGANAIAMAIASTVAVKLPTMKDALYIGSSGMLWLSFAWLAALSQGCSFWIYETLVFALLSMAGITFTASNTLAMECERENAGVASALLGTAGFAVGGIMSPLVGLGNILFSTGMLFIFSSFLALLCTHYALSSQGFIRSHILEELRQAAKKISVLPRQNSK</sequence>
<evidence type="ECO:0000256" key="5">
    <source>
        <dbReference type="ARBA" id="ARBA00022692"/>
    </source>
</evidence>
<dbReference type="SUPFAM" id="SSF103473">
    <property type="entry name" value="MFS general substrate transporter"/>
    <property type="match status" value="1"/>
</dbReference>
<comment type="subcellular location">
    <subcellularLocation>
        <location evidence="1">Cell membrane</location>
        <topology evidence="1">Multi-pass membrane protein</topology>
    </subcellularLocation>
</comment>
<dbReference type="EMBL" id="CACRUT010000012">
    <property type="protein sequence ID" value="VYU03102.1"/>
    <property type="molecule type" value="Genomic_DNA"/>
</dbReference>
<organism evidence="10">
    <name type="scientific">Paraprevotella clara</name>
    <dbReference type="NCBI Taxonomy" id="454154"/>
    <lineage>
        <taxon>Bacteria</taxon>
        <taxon>Pseudomonadati</taxon>
        <taxon>Bacteroidota</taxon>
        <taxon>Bacteroidia</taxon>
        <taxon>Bacteroidales</taxon>
        <taxon>Prevotellaceae</taxon>
        <taxon>Paraprevotella</taxon>
    </lineage>
</organism>
<feature type="transmembrane region" description="Helical" evidence="8">
    <location>
        <begin position="362"/>
        <end position="385"/>
    </location>
</feature>
<keyword evidence="6 8" id="KW-1133">Transmembrane helix</keyword>
<dbReference type="GO" id="GO:1990961">
    <property type="term" value="P:xenobiotic detoxification by transmembrane export across the plasma membrane"/>
    <property type="evidence" value="ECO:0007669"/>
    <property type="project" value="InterPro"/>
</dbReference>
<keyword evidence="3" id="KW-0813">Transport</keyword>
<protein>
    <submittedName>
        <fullName evidence="10">Bicyclomycin resistance protein</fullName>
    </submittedName>
</protein>
<feature type="transmembrane region" description="Helical" evidence="8">
    <location>
        <begin position="302"/>
        <end position="323"/>
    </location>
</feature>
<evidence type="ECO:0000256" key="8">
    <source>
        <dbReference type="SAM" id="Phobius"/>
    </source>
</evidence>
<feature type="transmembrane region" description="Helical" evidence="8">
    <location>
        <begin position="214"/>
        <end position="239"/>
    </location>
</feature>